<name>A0A173SWB3_9FIRM</name>
<dbReference type="AlphaFoldDB" id="A0A173SWB3"/>
<evidence type="ECO:0000313" key="1">
    <source>
        <dbReference type="EMBL" id="CUM93875.1"/>
    </source>
</evidence>
<dbReference type="RefSeq" id="WP_055156681.1">
    <property type="nucleotide sequence ID" value="NZ_CYXR01000010.1"/>
</dbReference>
<protein>
    <submittedName>
        <fullName evidence="1">Uncharacterized protein</fullName>
    </submittedName>
</protein>
<organism evidence="1 2">
    <name type="scientific">Coprococcus comes</name>
    <dbReference type="NCBI Taxonomy" id="410072"/>
    <lineage>
        <taxon>Bacteria</taxon>
        <taxon>Bacillati</taxon>
        <taxon>Bacillota</taxon>
        <taxon>Clostridia</taxon>
        <taxon>Lachnospirales</taxon>
        <taxon>Lachnospiraceae</taxon>
        <taxon>Coprococcus</taxon>
    </lineage>
</organism>
<accession>A0A173SWB3</accession>
<reference evidence="1 2" key="1">
    <citation type="submission" date="2015-09" db="EMBL/GenBank/DDBJ databases">
        <authorList>
            <consortium name="Pathogen Informatics"/>
        </authorList>
    </citation>
    <scope>NUCLEOTIDE SEQUENCE [LARGE SCALE GENOMIC DNA]</scope>
    <source>
        <strain evidence="1 2">2789STDY5834962</strain>
    </source>
</reference>
<proteinExistence type="predicted"/>
<gene>
    <name evidence="1" type="ORF">ERS852574_01698</name>
</gene>
<sequence>MKELFLDKSLVTNPNVTGELVLVYIALRKVMSDEVPLFSKETSVGIVSLNKMAFVLTGLCTEYDSNLLSILKQGIAELAKEDYIRIIKDLKNEYIIDFEKLYLDTEKDYFVKMFVEEIQQILLLEESIKKKMSLLKYFIVICSTFNWSKDMGKYQGKISGMSLEYFADLTGISSKTCNRYNIILEKNHLLFVYRSNDKMKNFDGTMRQINNCYSRYCDKELCIAYATDYENRYGYEHKIVQTRKNKEEADKNRRLAAIYNRICEGHEYPIEVVREVQKYIRNKNQYLQKLIDEKKAQSYMAFSEKEWVARLESQLRDESVFLQAKLESDCEFESNIWGEPNPLDIFIEEAV</sequence>
<dbReference type="Proteomes" id="UP000095727">
    <property type="component" value="Unassembled WGS sequence"/>
</dbReference>
<dbReference type="EMBL" id="CYXR01000010">
    <property type="protein sequence ID" value="CUM93875.1"/>
    <property type="molecule type" value="Genomic_DNA"/>
</dbReference>
<evidence type="ECO:0000313" key="2">
    <source>
        <dbReference type="Proteomes" id="UP000095727"/>
    </source>
</evidence>